<dbReference type="InterPro" id="IPR043129">
    <property type="entry name" value="ATPase_NBD"/>
</dbReference>
<dbReference type="Gene3D" id="3.30.420.40">
    <property type="match status" value="1"/>
</dbReference>
<dbReference type="PANTHER" id="PTHR11937">
    <property type="entry name" value="ACTIN"/>
    <property type="match status" value="1"/>
</dbReference>
<feature type="region of interest" description="Disordered" evidence="3">
    <location>
        <begin position="155"/>
        <end position="180"/>
    </location>
</feature>
<comment type="similarity">
    <text evidence="2">Belongs to the actin family.</text>
</comment>
<dbReference type="InterPro" id="IPR004000">
    <property type="entry name" value="Actin"/>
</dbReference>
<organism evidence="4 5">
    <name type="scientific">Prorocentrum cordatum</name>
    <dbReference type="NCBI Taxonomy" id="2364126"/>
    <lineage>
        <taxon>Eukaryota</taxon>
        <taxon>Sar</taxon>
        <taxon>Alveolata</taxon>
        <taxon>Dinophyceae</taxon>
        <taxon>Prorocentrales</taxon>
        <taxon>Prorocentraceae</taxon>
        <taxon>Prorocentrum</taxon>
    </lineage>
</organism>
<evidence type="ECO:0008006" key="6">
    <source>
        <dbReference type="Google" id="ProtNLM"/>
    </source>
</evidence>
<gene>
    <name evidence="4" type="ORF">PCOR1329_LOCUS80599</name>
</gene>
<evidence type="ECO:0000313" key="4">
    <source>
        <dbReference type="EMBL" id="CAK0904646.1"/>
    </source>
</evidence>
<comment type="catalytic activity">
    <reaction evidence="1">
        <text>ATP + H2O = ADP + phosphate + H(+)</text>
        <dbReference type="Rhea" id="RHEA:13065"/>
        <dbReference type="ChEBI" id="CHEBI:15377"/>
        <dbReference type="ChEBI" id="CHEBI:15378"/>
        <dbReference type="ChEBI" id="CHEBI:30616"/>
        <dbReference type="ChEBI" id="CHEBI:43474"/>
        <dbReference type="ChEBI" id="CHEBI:456216"/>
    </reaction>
</comment>
<sequence length="180" mass="20273">MQHDRDYGEVIANQPVVIDNGSGIIKAGFAGEESVKCCFPSFVGRPKHQKVMVGAKAEGEYFIGQKAEELRGILTLKYPLAHGVVQHWDDMELIWRHIYSEMKVNMEEHPVLLTEAPLNPRKNREKVLADSSRPLVALRSSCPRRRSCRCTPVAGRRESCWTQGVRARPTASSPPPRRLT</sequence>
<keyword evidence="5" id="KW-1185">Reference proteome</keyword>
<dbReference type="InterPro" id="IPR020902">
    <property type="entry name" value="Actin/actin-like_CS"/>
</dbReference>
<dbReference type="PROSITE" id="PS01132">
    <property type="entry name" value="ACTINS_ACT_LIKE"/>
    <property type="match status" value="1"/>
</dbReference>
<accession>A0ABN9XX54</accession>
<comment type="caution">
    <text evidence="4">The sequence shown here is derived from an EMBL/GenBank/DDBJ whole genome shotgun (WGS) entry which is preliminary data.</text>
</comment>
<proteinExistence type="inferred from homology"/>
<evidence type="ECO:0000256" key="3">
    <source>
        <dbReference type="SAM" id="MobiDB-lite"/>
    </source>
</evidence>
<dbReference type="SMART" id="SM00268">
    <property type="entry name" value="ACTIN"/>
    <property type="match status" value="1"/>
</dbReference>
<dbReference type="EMBL" id="CAUYUJ010021434">
    <property type="protein sequence ID" value="CAK0904646.1"/>
    <property type="molecule type" value="Genomic_DNA"/>
</dbReference>
<protein>
    <recommendedName>
        <fullName evidence="6">Actin</fullName>
    </recommendedName>
</protein>
<reference evidence="4" key="1">
    <citation type="submission" date="2023-10" db="EMBL/GenBank/DDBJ databases">
        <authorList>
            <person name="Chen Y."/>
            <person name="Shah S."/>
            <person name="Dougan E. K."/>
            <person name="Thang M."/>
            <person name="Chan C."/>
        </authorList>
    </citation>
    <scope>NUCLEOTIDE SEQUENCE [LARGE SCALE GENOMIC DNA]</scope>
</reference>
<name>A0ABN9XX54_9DINO</name>
<dbReference type="Proteomes" id="UP001189429">
    <property type="component" value="Unassembled WGS sequence"/>
</dbReference>
<dbReference type="PRINTS" id="PR00190">
    <property type="entry name" value="ACTIN"/>
</dbReference>
<dbReference type="Gene3D" id="2.30.36.70">
    <property type="entry name" value="Actin, Chain A, domain 2"/>
    <property type="match status" value="1"/>
</dbReference>
<evidence type="ECO:0000313" key="5">
    <source>
        <dbReference type="Proteomes" id="UP001189429"/>
    </source>
</evidence>
<dbReference type="Pfam" id="PF00022">
    <property type="entry name" value="Actin"/>
    <property type="match status" value="1"/>
</dbReference>
<evidence type="ECO:0000256" key="2">
    <source>
        <dbReference type="RuleBase" id="RU000487"/>
    </source>
</evidence>
<dbReference type="SUPFAM" id="SSF53067">
    <property type="entry name" value="Actin-like ATPase domain"/>
    <property type="match status" value="1"/>
</dbReference>
<evidence type="ECO:0000256" key="1">
    <source>
        <dbReference type="ARBA" id="ARBA00049360"/>
    </source>
</evidence>